<dbReference type="AlphaFoldDB" id="A0A6G8PVB3"/>
<organism evidence="2 3">
    <name type="scientific">Rubrobacter marinus</name>
    <dbReference type="NCBI Taxonomy" id="2653852"/>
    <lineage>
        <taxon>Bacteria</taxon>
        <taxon>Bacillati</taxon>
        <taxon>Actinomycetota</taxon>
        <taxon>Rubrobacteria</taxon>
        <taxon>Rubrobacterales</taxon>
        <taxon>Rubrobacteraceae</taxon>
        <taxon>Rubrobacter</taxon>
    </lineage>
</organism>
<dbReference type="RefSeq" id="WP_166395800.1">
    <property type="nucleotide sequence ID" value="NZ_CP045121.1"/>
</dbReference>
<dbReference type="InterPro" id="IPR005163">
    <property type="entry name" value="Tri_helical_YiiM-like"/>
</dbReference>
<dbReference type="Gene3D" id="2.40.33.20">
    <property type="entry name" value="PK beta-barrel domain-like"/>
    <property type="match status" value="1"/>
</dbReference>
<dbReference type="SUPFAM" id="SSF50800">
    <property type="entry name" value="PK beta-barrel domain-like"/>
    <property type="match status" value="1"/>
</dbReference>
<evidence type="ECO:0000259" key="1">
    <source>
        <dbReference type="PROSITE" id="PS51340"/>
    </source>
</evidence>
<dbReference type="InterPro" id="IPR005302">
    <property type="entry name" value="MoCF_Sase_C"/>
</dbReference>
<dbReference type="GO" id="GO:0003824">
    <property type="term" value="F:catalytic activity"/>
    <property type="evidence" value="ECO:0007669"/>
    <property type="project" value="InterPro"/>
</dbReference>
<dbReference type="InterPro" id="IPR011037">
    <property type="entry name" value="Pyrv_Knase-like_insert_dom_sf"/>
</dbReference>
<accession>A0A6G8PVB3</accession>
<protein>
    <submittedName>
        <fullName evidence="2">MOSC domain-containing protein</fullName>
    </submittedName>
</protein>
<dbReference type="PANTHER" id="PTHR30212:SF2">
    <property type="entry name" value="PROTEIN YIIM"/>
    <property type="match status" value="1"/>
</dbReference>
<dbReference type="Pfam" id="PF03473">
    <property type="entry name" value="MOSC"/>
    <property type="match status" value="1"/>
</dbReference>
<dbReference type="KEGG" id="rmar:GBA65_05940"/>
<sequence length="230" mass="24892">MSARVVSLNVGLPRPLAHGRGEVRSGIFKSPVRGALRFGEAGLEGDGQADTEHHGGADKAVCVYATEHLPYWQRRLGRSLEPGAFGENLSTEGLAETRVRIGDVYRVGTALAQVSQPRIPCFKLGARHGEGKLALWVKETGLTGFYLRCVEPGEVRAGDEILPVESAEHGFTVAEANRVMHGDGRDVAGMERLLATPALSAEWKRMLEVRLRKATAGQEDKLTGRSAQSR</sequence>
<dbReference type="Proteomes" id="UP000502706">
    <property type="component" value="Chromosome"/>
</dbReference>
<proteinExistence type="predicted"/>
<reference evidence="2 3" key="1">
    <citation type="submission" date="2019-10" db="EMBL/GenBank/DDBJ databases">
        <title>Rubrobacter sp nov SCSIO 52915 isolated from a deep-sea sediment in the South China Sea.</title>
        <authorList>
            <person name="Chen R.W."/>
        </authorList>
    </citation>
    <scope>NUCLEOTIDE SEQUENCE [LARGE SCALE GENOMIC DNA]</scope>
    <source>
        <strain evidence="2 3">SCSIO 52915</strain>
    </source>
</reference>
<evidence type="ECO:0000313" key="2">
    <source>
        <dbReference type="EMBL" id="QIN78125.1"/>
    </source>
</evidence>
<dbReference type="InterPro" id="IPR052353">
    <property type="entry name" value="Benzoxazolinone_Detox_Enz"/>
</dbReference>
<dbReference type="GO" id="GO:0030170">
    <property type="term" value="F:pyridoxal phosphate binding"/>
    <property type="evidence" value="ECO:0007669"/>
    <property type="project" value="InterPro"/>
</dbReference>
<dbReference type="PROSITE" id="PS51340">
    <property type="entry name" value="MOSC"/>
    <property type="match status" value="1"/>
</dbReference>
<dbReference type="EMBL" id="CP045121">
    <property type="protein sequence ID" value="QIN78125.1"/>
    <property type="molecule type" value="Genomic_DNA"/>
</dbReference>
<evidence type="ECO:0000313" key="3">
    <source>
        <dbReference type="Proteomes" id="UP000502706"/>
    </source>
</evidence>
<name>A0A6G8PVB3_9ACTN</name>
<keyword evidence="3" id="KW-1185">Reference proteome</keyword>
<gene>
    <name evidence="2" type="ORF">GBA65_05940</name>
</gene>
<dbReference type="Pfam" id="PF03475">
    <property type="entry name" value="YiiM_3-alpha"/>
    <property type="match status" value="1"/>
</dbReference>
<dbReference type="PANTHER" id="PTHR30212">
    <property type="entry name" value="PROTEIN YIIM"/>
    <property type="match status" value="1"/>
</dbReference>
<dbReference type="GO" id="GO:0030151">
    <property type="term" value="F:molybdenum ion binding"/>
    <property type="evidence" value="ECO:0007669"/>
    <property type="project" value="InterPro"/>
</dbReference>
<feature type="domain" description="MOSC" evidence="1">
    <location>
        <begin position="30"/>
        <end position="164"/>
    </location>
</feature>